<keyword evidence="2" id="KW-0121">Carboxypeptidase</keyword>
<keyword evidence="2" id="KW-0378">Hydrolase</keyword>
<dbReference type="GO" id="GO:0051301">
    <property type="term" value="P:cell division"/>
    <property type="evidence" value="ECO:0007669"/>
    <property type="project" value="UniProtKB-KW"/>
</dbReference>
<dbReference type="InterPro" id="IPR012338">
    <property type="entry name" value="Beta-lactam/transpept-like"/>
</dbReference>
<dbReference type="InterPro" id="IPR036138">
    <property type="entry name" value="PBP_dimer_sf"/>
</dbReference>
<evidence type="ECO:0000313" key="7">
    <source>
        <dbReference type="EMBL" id="EKV29986.1"/>
    </source>
</evidence>
<dbReference type="EMBL" id="ANHY01000010">
    <property type="protein sequence ID" value="EKV29986.1"/>
    <property type="molecule type" value="Genomic_DNA"/>
</dbReference>
<proteinExistence type="predicted"/>
<keyword evidence="3 4" id="KW-0472">Membrane</keyword>
<dbReference type="Pfam" id="PF00905">
    <property type="entry name" value="Transpeptidase"/>
    <property type="match status" value="1"/>
</dbReference>
<keyword evidence="2" id="KW-0645">Protease</keyword>
<reference evidence="7 8" key="1">
    <citation type="journal article" date="2013" name="Genome Announc.">
        <title>Draft Genome Sequence of an Alphaproteobacterium, Caenispirillum salinarum AK4(T), Isolated from a Solar Saltern.</title>
        <authorList>
            <person name="Khatri I."/>
            <person name="Singh A."/>
            <person name="Korpole S."/>
            <person name="Pinnaka A.K."/>
            <person name="Subramanian S."/>
        </authorList>
    </citation>
    <scope>NUCLEOTIDE SEQUENCE [LARGE SCALE GENOMIC DNA]</scope>
    <source>
        <strain evidence="7 8">AK4</strain>
    </source>
</reference>
<dbReference type="InterPro" id="IPR050515">
    <property type="entry name" value="Beta-lactam/transpept"/>
</dbReference>
<keyword evidence="7" id="KW-0132">Cell division</keyword>
<dbReference type="GO" id="GO:0008658">
    <property type="term" value="F:penicillin binding"/>
    <property type="evidence" value="ECO:0007669"/>
    <property type="project" value="InterPro"/>
</dbReference>
<comment type="caution">
    <text evidence="7">The sequence shown here is derived from an EMBL/GenBank/DDBJ whole genome shotgun (WGS) entry which is preliminary data.</text>
</comment>
<keyword evidence="7" id="KW-0131">Cell cycle</keyword>
<gene>
    <name evidence="7" type="ORF">C882_0067</name>
</gene>
<dbReference type="GO" id="GO:0005886">
    <property type="term" value="C:plasma membrane"/>
    <property type="evidence" value="ECO:0007669"/>
    <property type="project" value="TreeGrafter"/>
</dbReference>
<evidence type="ECO:0000313" key="8">
    <source>
        <dbReference type="Proteomes" id="UP000009881"/>
    </source>
</evidence>
<evidence type="ECO:0000256" key="2">
    <source>
        <dbReference type="ARBA" id="ARBA00022645"/>
    </source>
</evidence>
<dbReference type="Pfam" id="PF03717">
    <property type="entry name" value="PBP_dimer"/>
    <property type="match status" value="1"/>
</dbReference>
<evidence type="ECO:0000259" key="6">
    <source>
        <dbReference type="Pfam" id="PF03717"/>
    </source>
</evidence>
<evidence type="ECO:0000259" key="5">
    <source>
        <dbReference type="Pfam" id="PF00905"/>
    </source>
</evidence>
<dbReference type="Gene3D" id="3.40.710.10">
    <property type="entry name" value="DD-peptidase/beta-lactamase superfamily"/>
    <property type="match status" value="1"/>
</dbReference>
<keyword evidence="8" id="KW-1185">Reference proteome</keyword>
<dbReference type="GO" id="GO:0004180">
    <property type="term" value="F:carboxypeptidase activity"/>
    <property type="evidence" value="ECO:0007669"/>
    <property type="project" value="UniProtKB-KW"/>
</dbReference>
<name>K9HN64_9PROT</name>
<dbReference type="PANTHER" id="PTHR30627">
    <property type="entry name" value="PEPTIDOGLYCAN D,D-TRANSPEPTIDASE"/>
    <property type="match status" value="1"/>
</dbReference>
<dbReference type="InterPro" id="IPR001460">
    <property type="entry name" value="PCN-bd_Tpept"/>
</dbReference>
<feature type="domain" description="Penicillin-binding protein transpeptidase" evidence="5">
    <location>
        <begin position="256"/>
        <end position="536"/>
    </location>
</feature>
<comment type="subcellular location">
    <subcellularLocation>
        <location evidence="1">Membrane</location>
    </subcellularLocation>
</comment>
<dbReference type="SUPFAM" id="SSF56601">
    <property type="entry name" value="beta-lactamase/transpeptidase-like"/>
    <property type="match status" value="1"/>
</dbReference>
<feature type="transmembrane region" description="Helical" evidence="4">
    <location>
        <begin position="50"/>
        <end position="69"/>
    </location>
</feature>
<dbReference type="Proteomes" id="UP000009881">
    <property type="component" value="Unassembled WGS sequence"/>
</dbReference>
<dbReference type="PATRIC" id="fig|1238182.3.peg.2283"/>
<dbReference type="Gene3D" id="3.30.450.330">
    <property type="match status" value="1"/>
</dbReference>
<dbReference type="STRING" id="1238182.C882_0067"/>
<dbReference type="SUPFAM" id="SSF56519">
    <property type="entry name" value="Penicillin binding protein dimerisation domain"/>
    <property type="match status" value="1"/>
</dbReference>
<sequence length="598" mass="64519">MTLNALRRLVKKDAGPFLYPGEEIRPSKRASRVSLHGTQKRHVEMGRTRLVVAAGLFACAFSLVGFRLVDLMLLDGGEPPVTTARRAATAEFEESRADIVDRNGVLLATNLPTVNLYAHPYKIGDPATAARRIVEVLPDLSFDDVHRKLASGSKFVYLDRNLTPREKLEINALGIVGVDFEDAERRVYPQGALASHVVGATDLDNNGIAGLEASLNETLSQGGEPVRVALDVRVQHAVREELAYAMAKFRAVGATGIVLDSKTGELISMVSLPDYDPEHIGDATEDQRFNRATLGVYEMGSTFKLFNTAMALDSGRIGPSDQYDVENPIRVARFTIRDHHPEKGDMSVADILVNSSNIGSVRMVMELGTEAQQKFLDELGLLDPVSLELPENGKPLVPSPWREVNTMTISFGHGIAVTPVHMARATAAMVNGGALTPVTLLKREADEVPPGRAVISPQTSQRMRELMRMVVTDGTAGKADVPGYRVGGKTGTADKVSAAGGYAHRAVRTSFAGAFPMDNPRYVLLVVLDEPQSTKDTYGFITSGWNAAPTAGRIVARIAPTLGVFPSFVPQGPVVRPERRPMDLIQAAAARGTDAIAD</sequence>
<dbReference type="Gene3D" id="3.90.1310.10">
    <property type="entry name" value="Penicillin-binding protein 2a (Domain 2)"/>
    <property type="match status" value="1"/>
</dbReference>
<evidence type="ECO:0000256" key="3">
    <source>
        <dbReference type="ARBA" id="ARBA00023136"/>
    </source>
</evidence>
<dbReference type="InterPro" id="IPR005311">
    <property type="entry name" value="PBP_dimer"/>
</dbReference>
<dbReference type="AlphaFoldDB" id="K9HN64"/>
<keyword evidence="4" id="KW-1133">Transmembrane helix</keyword>
<accession>K9HN64</accession>
<dbReference type="GO" id="GO:0071555">
    <property type="term" value="P:cell wall organization"/>
    <property type="evidence" value="ECO:0007669"/>
    <property type="project" value="TreeGrafter"/>
</dbReference>
<feature type="domain" description="Penicillin-binding protein dimerisation" evidence="6">
    <location>
        <begin position="95"/>
        <end position="202"/>
    </location>
</feature>
<keyword evidence="4" id="KW-0812">Transmembrane</keyword>
<dbReference type="PANTHER" id="PTHR30627:SF1">
    <property type="entry name" value="PEPTIDOGLYCAN D,D-TRANSPEPTIDASE FTSI"/>
    <property type="match status" value="1"/>
</dbReference>
<evidence type="ECO:0000256" key="4">
    <source>
        <dbReference type="SAM" id="Phobius"/>
    </source>
</evidence>
<evidence type="ECO:0000256" key="1">
    <source>
        <dbReference type="ARBA" id="ARBA00004370"/>
    </source>
</evidence>
<organism evidence="7 8">
    <name type="scientific">Caenispirillum salinarum AK4</name>
    <dbReference type="NCBI Taxonomy" id="1238182"/>
    <lineage>
        <taxon>Bacteria</taxon>
        <taxon>Pseudomonadati</taxon>
        <taxon>Pseudomonadota</taxon>
        <taxon>Alphaproteobacteria</taxon>
        <taxon>Rhodospirillales</taxon>
        <taxon>Novispirillaceae</taxon>
        <taxon>Caenispirillum</taxon>
    </lineage>
</organism>
<protein>
    <submittedName>
        <fullName evidence="7">Cell division protein FtsI</fullName>
    </submittedName>
</protein>
<dbReference type="OrthoDB" id="9789078at2"/>
<dbReference type="eggNOG" id="COG0768">
    <property type="taxonomic scope" value="Bacteria"/>
</dbReference>
<dbReference type="RefSeq" id="WP_009540727.1">
    <property type="nucleotide sequence ID" value="NZ_ANHY01000010.1"/>
</dbReference>